<evidence type="ECO:0000259" key="1">
    <source>
        <dbReference type="Pfam" id="PF07176"/>
    </source>
</evidence>
<reference evidence="3" key="1">
    <citation type="journal article" date="2011" name="MBio">
        <title>Novel metabolic attributes of the genus Cyanothece, comprising a group of unicellular nitrogen-fixing Cyanobacteria.</title>
        <authorList>
            <person name="Bandyopadhyay A."/>
            <person name="Elvitigala T."/>
            <person name="Welsh E."/>
            <person name="Stockel J."/>
            <person name="Liberton M."/>
            <person name="Min H."/>
            <person name="Sherman L.A."/>
            <person name="Pakrasi H.B."/>
        </authorList>
    </citation>
    <scope>NUCLEOTIDE SEQUENCE [LARGE SCALE GENOMIC DNA]</scope>
    <source>
        <strain evidence="3">PCC 7424</strain>
    </source>
</reference>
<evidence type="ECO:0000313" key="3">
    <source>
        <dbReference type="Proteomes" id="UP000002384"/>
    </source>
</evidence>
<organism evidence="2 3">
    <name type="scientific">Gloeothece citriformis (strain PCC 7424)</name>
    <name type="common">Cyanothece sp. (strain PCC 7424)</name>
    <dbReference type="NCBI Taxonomy" id="65393"/>
    <lineage>
        <taxon>Bacteria</taxon>
        <taxon>Bacillati</taxon>
        <taxon>Cyanobacteriota</taxon>
        <taxon>Cyanophyceae</taxon>
        <taxon>Oscillatoriophycideae</taxon>
        <taxon>Chroococcales</taxon>
        <taxon>Aphanothecaceae</taxon>
        <taxon>Gloeothece</taxon>
        <taxon>Gloeothece citriformis</taxon>
    </lineage>
</organism>
<sequence length="178" mass="20329">MIFNQLKLNLLKLSLIAGLGIGLVTFIPKSALSAERLYFVYGPLKFSLSVDSLETYAKEGRLTKEFAFYANFIDKETLSNLREILQQRHTIDHVRFSRLLRTPMMEDLLKGMGEIFSTHYNYNGFYAIRSALILAALNQDEEGWTAIDIMRYFPTEGIRIDLKLASKLMKNDGFAASN</sequence>
<dbReference type="EMBL" id="CP001291">
    <property type="protein sequence ID" value="ACK69392.1"/>
    <property type="molecule type" value="Genomic_DNA"/>
</dbReference>
<feature type="domain" description="DUF1400" evidence="1">
    <location>
        <begin position="33"/>
        <end position="161"/>
    </location>
</feature>
<dbReference type="KEGG" id="cyc:PCC7424_0936"/>
<dbReference type="HOGENOM" id="CLU_120976_0_0_3"/>
<keyword evidence="3" id="KW-1185">Reference proteome</keyword>
<evidence type="ECO:0000313" key="2">
    <source>
        <dbReference type="EMBL" id="ACK69392.1"/>
    </source>
</evidence>
<dbReference type="Proteomes" id="UP000002384">
    <property type="component" value="Chromosome"/>
</dbReference>
<dbReference type="AlphaFoldDB" id="B7KII6"/>
<proteinExistence type="predicted"/>
<dbReference type="STRING" id="65393.PCC7424_0936"/>
<protein>
    <recommendedName>
        <fullName evidence="1">DUF1400 domain-containing protein</fullName>
    </recommendedName>
</protein>
<dbReference type="OrthoDB" id="425389at2"/>
<dbReference type="Pfam" id="PF07176">
    <property type="entry name" value="DUF1400"/>
    <property type="match status" value="1"/>
</dbReference>
<name>B7KII6_GLOC7</name>
<dbReference type="RefSeq" id="WP_012598339.1">
    <property type="nucleotide sequence ID" value="NC_011729.1"/>
</dbReference>
<gene>
    <name evidence="2" type="ordered locus">PCC7424_0936</name>
</gene>
<accession>B7KII6</accession>
<dbReference type="InterPro" id="IPR010802">
    <property type="entry name" value="DUF1400"/>
</dbReference>
<dbReference type="eggNOG" id="COG4188">
    <property type="taxonomic scope" value="Bacteria"/>
</dbReference>